<protein>
    <submittedName>
        <fullName evidence="4">Response regulator receiver domain-containing protein</fullName>
    </submittedName>
</protein>
<gene>
    <name evidence="4" type="ORF">SAMN06265348_108161</name>
</gene>
<name>A0A521EHZ2_9SPHI</name>
<dbReference type="GO" id="GO:0000160">
    <property type="term" value="P:phosphorelay signal transduction system"/>
    <property type="evidence" value="ECO:0007669"/>
    <property type="project" value="InterPro"/>
</dbReference>
<evidence type="ECO:0000256" key="2">
    <source>
        <dbReference type="PROSITE-ProRule" id="PRU00169"/>
    </source>
</evidence>
<dbReference type="PANTHER" id="PTHR44591">
    <property type="entry name" value="STRESS RESPONSE REGULATOR PROTEIN 1"/>
    <property type="match status" value="1"/>
</dbReference>
<dbReference type="InterPro" id="IPR011006">
    <property type="entry name" value="CheY-like_superfamily"/>
</dbReference>
<dbReference type="InterPro" id="IPR001789">
    <property type="entry name" value="Sig_transdc_resp-reg_receiver"/>
</dbReference>
<dbReference type="Pfam" id="PF00072">
    <property type="entry name" value="Response_reg"/>
    <property type="match status" value="1"/>
</dbReference>
<dbReference type="SUPFAM" id="SSF52172">
    <property type="entry name" value="CheY-like"/>
    <property type="match status" value="1"/>
</dbReference>
<evidence type="ECO:0000313" key="4">
    <source>
        <dbReference type="EMBL" id="SMO83533.1"/>
    </source>
</evidence>
<evidence type="ECO:0000313" key="5">
    <source>
        <dbReference type="Proteomes" id="UP000320300"/>
    </source>
</evidence>
<dbReference type="Gene3D" id="3.40.50.2300">
    <property type="match status" value="1"/>
</dbReference>
<dbReference type="AlphaFoldDB" id="A0A521EHZ2"/>
<dbReference type="PANTHER" id="PTHR44591:SF3">
    <property type="entry name" value="RESPONSE REGULATORY DOMAIN-CONTAINING PROTEIN"/>
    <property type="match status" value="1"/>
</dbReference>
<keyword evidence="5" id="KW-1185">Reference proteome</keyword>
<dbReference type="PROSITE" id="PS50110">
    <property type="entry name" value="RESPONSE_REGULATORY"/>
    <property type="match status" value="1"/>
</dbReference>
<evidence type="ECO:0000259" key="3">
    <source>
        <dbReference type="PROSITE" id="PS50110"/>
    </source>
</evidence>
<dbReference type="EMBL" id="FXTN01000008">
    <property type="protein sequence ID" value="SMO83533.1"/>
    <property type="molecule type" value="Genomic_DNA"/>
</dbReference>
<sequence length="150" mass="16882">MKYVNIIHIDKYICRQIFNALDILPPSCKNVLVIEDNHAILDVITLILQSESYKVTGLNKSADMMIHIEQFKPDLIILDIMLPDGDGRDLLKAIRSDASTADIPVLMISARYTAENVQHGEFKPNGFLAKPFDIDDLLDRIEGILAGKIY</sequence>
<feature type="modified residue" description="4-aspartylphosphate" evidence="2">
    <location>
        <position position="79"/>
    </location>
</feature>
<organism evidence="4 5">
    <name type="scientific">Pedobacter westerhofensis</name>
    <dbReference type="NCBI Taxonomy" id="425512"/>
    <lineage>
        <taxon>Bacteria</taxon>
        <taxon>Pseudomonadati</taxon>
        <taxon>Bacteroidota</taxon>
        <taxon>Sphingobacteriia</taxon>
        <taxon>Sphingobacteriales</taxon>
        <taxon>Sphingobacteriaceae</taxon>
        <taxon>Pedobacter</taxon>
    </lineage>
</organism>
<feature type="domain" description="Response regulatory" evidence="3">
    <location>
        <begin position="30"/>
        <end position="145"/>
    </location>
</feature>
<accession>A0A521EHZ2</accession>
<dbReference type="Proteomes" id="UP000320300">
    <property type="component" value="Unassembled WGS sequence"/>
</dbReference>
<evidence type="ECO:0000256" key="1">
    <source>
        <dbReference type="ARBA" id="ARBA00022553"/>
    </source>
</evidence>
<keyword evidence="1 2" id="KW-0597">Phosphoprotein</keyword>
<dbReference type="SMART" id="SM00448">
    <property type="entry name" value="REC"/>
    <property type="match status" value="1"/>
</dbReference>
<reference evidence="4 5" key="1">
    <citation type="submission" date="2017-05" db="EMBL/GenBank/DDBJ databases">
        <authorList>
            <person name="Varghese N."/>
            <person name="Submissions S."/>
        </authorList>
    </citation>
    <scope>NUCLEOTIDE SEQUENCE [LARGE SCALE GENOMIC DNA]</scope>
    <source>
        <strain evidence="4 5">DSM 19036</strain>
    </source>
</reference>
<dbReference type="InterPro" id="IPR050595">
    <property type="entry name" value="Bact_response_regulator"/>
</dbReference>
<proteinExistence type="predicted"/>